<feature type="transmembrane region" description="Helical" evidence="1">
    <location>
        <begin position="38"/>
        <end position="58"/>
    </location>
</feature>
<sequence>MRMTDEDLVKKKREAVEQILGKPFAAAMSDATEKIRRNLMVASCLTIAIVILGVRVSQTNTLLGISFDGLTADTLKKGLLAVNIYMLVHFLWCMLDELQEWRLRITGTRSAYITGGTFGSEDADYPSEPRQSTLHNWWQKVSMRFPQTEEAISRLDGALDRLLETEEVKRNSGQIQPVSNAGVLLQQIKSDMTTLLSELNLAKAVIESPRVCVSLERFDKAYELFLRSQNLRWLVVEAGFPVLLGGASLWLLVRDLYCGP</sequence>
<dbReference type="EMBL" id="LVHG01000063">
    <property type="protein sequence ID" value="OAK60171.1"/>
    <property type="molecule type" value="Genomic_DNA"/>
</dbReference>
<proteinExistence type="predicted"/>
<dbReference type="Proteomes" id="UP000077852">
    <property type="component" value="Unassembled WGS sequence"/>
</dbReference>
<keyword evidence="1" id="KW-0472">Membrane</keyword>
<name>A0AA91DJT8_VARPD</name>
<evidence type="ECO:0000313" key="3">
    <source>
        <dbReference type="Proteomes" id="UP000077852"/>
    </source>
</evidence>
<feature type="transmembrane region" description="Helical" evidence="1">
    <location>
        <begin position="233"/>
        <end position="253"/>
    </location>
</feature>
<evidence type="ECO:0000256" key="1">
    <source>
        <dbReference type="SAM" id="Phobius"/>
    </source>
</evidence>
<keyword evidence="1" id="KW-0812">Transmembrane</keyword>
<reference evidence="2 3" key="1">
    <citation type="submission" date="2016-03" db="EMBL/GenBank/DDBJ databases">
        <title>Genome sequence of Variovorax paradoxus KB5.</title>
        <authorList>
            <person name="Jeong H."/>
            <person name="Hong C.E."/>
            <person name="Jo S.H."/>
            <person name="Park J.M."/>
        </authorList>
    </citation>
    <scope>NUCLEOTIDE SEQUENCE [LARGE SCALE GENOMIC DNA]</scope>
    <source>
        <strain evidence="2 3">KB5</strain>
    </source>
</reference>
<organism evidence="2 3">
    <name type="scientific">Variovorax paradoxus</name>
    <dbReference type="NCBI Taxonomy" id="34073"/>
    <lineage>
        <taxon>Bacteria</taxon>
        <taxon>Pseudomonadati</taxon>
        <taxon>Pseudomonadota</taxon>
        <taxon>Betaproteobacteria</taxon>
        <taxon>Burkholderiales</taxon>
        <taxon>Comamonadaceae</taxon>
        <taxon>Variovorax</taxon>
    </lineage>
</organism>
<evidence type="ECO:0000313" key="2">
    <source>
        <dbReference type="EMBL" id="OAK60171.1"/>
    </source>
</evidence>
<comment type="caution">
    <text evidence="2">The sequence shown here is derived from an EMBL/GenBank/DDBJ whole genome shotgun (WGS) entry which is preliminary data.</text>
</comment>
<dbReference type="AlphaFoldDB" id="A0AA91DJT8"/>
<feature type="transmembrane region" description="Helical" evidence="1">
    <location>
        <begin position="78"/>
        <end position="95"/>
    </location>
</feature>
<accession>A0AA91DJT8</accession>
<gene>
    <name evidence="2" type="ORF">A3K87_23905</name>
</gene>
<protein>
    <submittedName>
        <fullName evidence="2">Uncharacterized protein</fullName>
    </submittedName>
</protein>
<keyword evidence="1" id="KW-1133">Transmembrane helix</keyword>